<accession>A0A6N1VMN4</accession>
<evidence type="ECO:0000313" key="2">
    <source>
        <dbReference type="Proteomes" id="UP000509367"/>
    </source>
</evidence>
<dbReference type="RefSeq" id="WP_175278138.1">
    <property type="nucleotide sequence ID" value="NZ_CP054836.1"/>
</dbReference>
<dbReference type="KEGG" id="orm:HTY61_18210"/>
<organism evidence="1 2">
    <name type="scientific">Oricola thermophila</name>
    <dbReference type="NCBI Taxonomy" id="2742145"/>
    <lineage>
        <taxon>Bacteria</taxon>
        <taxon>Pseudomonadati</taxon>
        <taxon>Pseudomonadota</taxon>
        <taxon>Alphaproteobacteria</taxon>
        <taxon>Hyphomicrobiales</taxon>
        <taxon>Ahrensiaceae</taxon>
        <taxon>Oricola</taxon>
    </lineage>
</organism>
<dbReference type="EMBL" id="CP054836">
    <property type="protein sequence ID" value="QKV20247.1"/>
    <property type="molecule type" value="Genomic_DNA"/>
</dbReference>
<dbReference type="Pfam" id="PF09956">
    <property type="entry name" value="Phage_cement_2"/>
    <property type="match status" value="1"/>
</dbReference>
<gene>
    <name evidence="1" type="ORF">HTY61_18210</name>
</gene>
<sequence>MKNYVEPGNTITVPAPAGGVTSGQPVAVGSLRGFAAATAAEGEDVAIVRAGVFTVTKEAGTAWSVGDKVYLKSGGTEFNKTASGNTLFGFATAAAASADTTGEICLGDTL</sequence>
<reference evidence="1 2" key="1">
    <citation type="submission" date="2020-06" db="EMBL/GenBank/DDBJ databases">
        <title>Oricola thermophila sp. nov. isolated from a tidal sediments.</title>
        <authorList>
            <person name="Kwon K.K."/>
            <person name="Yang S.-H."/>
            <person name="Park M.-J."/>
        </authorList>
    </citation>
    <scope>NUCLEOTIDE SEQUENCE [LARGE SCALE GENOMIC DNA]</scope>
    <source>
        <strain evidence="1 2">MEBiC13590</strain>
    </source>
</reference>
<name>A0A6N1VMN4_9HYPH</name>
<proteinExistence type="predicted"/>
<dbReference type="AlphaFoldDB" id="A0A6N1VMN4"/>
<protein>
    <submittedName>
        <fullName evidence="1">DUF2190 family protein</fullName>
    </submittedName>
</protein>
<evidence type="ECO:0000313" key="1">
    <source>
        <dbReference type="EMBL" id="QKV20247.1"/>
    </source>
</evidence>
<keyword evidence="2" id="KW-1185">Reference proteome</keyword>
<dbReference type="Proteomes" id="UP000509367">
    <property type="component" value="Chromosome"/>
</dbReference>
<dbReference type="PIRSF" id="PIRSF030771">
    <property type="entry name" value="UCP030771"/>
    <property type="match status" value="1"/>
</dbReference>
<dbReference type="InterPro" id="IPR011231">
    <property type="entry name" value="Phage_VT1-Sakai_H0018"/>
</dbReference>